<organism evidence="2 3">
    <name type="scientific">Ruthenibacterium lactatiformans</name>
    <dbReference type="NCBI Taxonomy" id="1550024"/>
    <lineage>
        <taxon>Bacteria</taxon>
        <taxon>Bacillati</taxon>
        <taxon>Bacillota</taxon>
        <taxon>Clostridia</taxon>
        <taxon>Eubacteriales</taxon>
        <taxon>Oscillospiraceae</taxon>
        <taxon>Ruthenibacterium</taxon>
    </lineage>
</organism>
<dbReference type="RefSeq" id="WP_154524123.1">
    <property type="nucleotide sequence ID" value="NZ_VUNJ01000029.1"/>
</dbReference>
<dbReference type="EMBL" id="VUNJ01000029">
    <property type="protein sequence ID" value="MST93507.1"/>
    <property type="molecule type" value="Genomic_DNA"/>
</dbReference>
<proteinExistence type="predicted"/>
<protein>
    <submittedName>
        <fullName evidence="2">Crp/Fnr family transcriptional regulator</fullName>
    </submittedName>
</protein>
<dbReference type="InterPro" id="IPR014710">
    <property type="entry name" value="RmlC-like_jellyroll"/>
</dbReference>
<dbReference type="Proteomes" id="UP000431913">
    <property type="component" value="Unassembled WGS sequence"/>
</dbReference>
<feature type="domain" description="Cyclic nucleotide-binding" evidence="1">
    <location>
        <begin position="49"/>
        <end position="121"/>
    </location>
</feature>
<dbReference type="SUPFAM" id="SSF51206">
    <property type="entry name" value="cAMP-binding domain-like"/>
    <property type="match status" value="1"/>
</dbReference>
<gene>
    <name evidence="2" type="ORF">FYJ76_16465</name>
</gene>
<dbReference type="InterPro" id="IPR000595">
    <property type="entry name" value="cNMP-bd_dom"/>
</dbReference>
<reference evidence="2 3" key="1">
    <citation type="submission" date="2019-08" db="EMBL/GenBank/DDBJ databases">
        <title>In-depth cultivation of the pig gut microbiome towards novel bacterial diversity and tailored functional studies.</title>
        <authorList>
            <person name="Wylensek D."/>
            <person name="Hitch T.C.A."/>
            <person name="Clavel T."/>
        </authorList>
    </citation>
    <scope>NUCLEOTIDE SEQUENCE [LARGE SCALE GENOMIC DNA]</scope>
    <source>
        <strain evidence="2 3">WCA3-601-WT-6J</strain>
    </source>
</reference>
<dbReference type="Gene3D" id="2.60.120.10">
    <property type="entry name" value="Jelly Rolls"/>
    <property type="match status" value="1"/>
</dbReference>
<name>A0A6I2U6T6_9FIRM</name>
<evidence type="ECO:0000313" key="3">
    <source>
        <dbReference type="Proteomes" id="UP000431913"/>
    </source>
</evidence>
<evidence type="ECO:0000259" key="1">
    <source>
        <dbReference type="PROSITE" id="PS50042"/>
    </source>
</evidence>
<dbReference type="AlphaFoldDB" id="A0A6I2U6T6"/>
<evidence type="ECO:0000313" key="2">
    <source>
        <dbReference type="EMBL" id="MST93507.1"/>
    </source>
</evidence>
<sequence>MNVLRGGASRDVCFENYTSTGASTHTPLHINPTRKKIEPNFSQWATSPLFVGLDTAQRTVLLQDLSAGQKEYDKGQTILRTGQWVTALGFVLRDVVNLVRRDAWSNKNVLAHMGPGQMFAEAHACVLDATLLVGMTAAGPIFVLFLEPDRLWREAMLANEPHLQFLHNLLQATTAKNLVMTQKIGHITPHTIRERLLPHLSAEAVRPGRMRSTSRSIGSSWRIICAWNAVHCPAN</sequence>
<dbReference type="CDD" id="cd00038">
    <property type="entry name" value="CAP_ED"/>
    <property type="match status" value="1"/>
</dbReference>
<dbReference type="PROSITE" id="PS50042">
    <property type="entry name" value="CNMP_BINDING_3"/>
    <property type="match status" value="1"/>
</dbReference>
<accession>A0A6I2U6T6</accession>
<comment type="caution">
    <text evidence="2">The sequence shown here is derived from an EMBL/GenBank/DDBJ whole genome shotgun (WGS) entry which is preliminary data.</text>
</comment>
<dbReference type="Pfam" id="PF00027">
    <property type="entry name" value="cNMP_binding"/>
    <property type="match status" value="1"/>
</dbReference>
<dbReference type="InterPro" id="IPR018490">
    <property type="entry name" value="cNMP-bd_dom_sf"/>
</dbReference>